<evidence type="ECO:0000313" key="13">
    <source>
        <dbReference type="EMBL" id="RJT85135.1"/>
    </source>
</evidence>
<dbReference type="AlphaFoldDB" id="A0A3A5M9V0"/>
<feature type="transmembrane region" description="Helical" evidence="11">
    <location>
        <begin position="121"/>
        <end position="140"/>
    </location>
</feature>
<feature type="transmembrane region" description="Helical" evidence="11">
    <location>
        <begin position="196"/>
        <end position="215"/>
    </location>
</feature>
<evidence type="ECO:0000256" key="8">
    <source>
        <dbReference type="ARBA" id="ARBA00023136"/>
    </source>
</evidence>
<reference evidence="13 14" key="1">
    <citation type="submission" date="2018-09" db="EMBL/GenBank/DDBJ databases">
        <title>Novel species of Cryobacterium.</title>
        <authorList>
            <person name="Liu Q."/>
            <person name="Xin Y.-H."/>
        </authorList>
    </citation>
    <scope>NUCLEOTIDE SEQUENCE [LARGE SCALE GENOMIC DNA]</scope>
    <source>
        <strain evidence="13 14">Hh39</strain>
    </source>
</reference>
<dbReference type="EMBL" id="QZVS01000096">
    <property type="protein sequence ID" value="RJT85135.1"/>
    <property type="molecule type" value="Genomic_DNA"/>
</dbReference>
<evidence type="ECO:0000256" key="5">
    <source>
        <dbReference type="ARBA" id="ARBA00022692"/>
    </source>
</evidence>
<keyword evidence="7 11" id="KW-1133">Transmembrane helix</keyword>
<dbReference type="CDD" id="cd17369">
    <property type="entry name" value="MFS_ShiA_like"/>
    <property type="match status" value="1"/>
</dbReference>
<dbReference type="InterPro" id="IPR005828">
    <property type="entry name" value="MFS_sugar_transport-like"/>
</dbReference>
<dbReference type="RefSeq" id="WP_119976356.1">
    <property type="nucleotide sequence ID" value="NZ_JBHSQA010000004.1"/>
</dbReference>
<dbReference type="GO" id="GO:0015293">
    <property type="term" value="F:symporter activity"/>
    <property type="evidence" value="ECO:0007669"/>
    <property type="project" value="UniProtKB-KW"/>
</dbReference>
<dbReference type="PANTHER" id="PTHR43045">
    <property type="entry name" value="SHIKIMATE TRANSPORTER"/>
    <property type="match status" value="1"/>
</dbReference>
<keyword evidence="6" id="KW-0769">Symport</keyword>
<evidence type="ECO:0000256" key="2">
    <source>
        <dbReference type="ARBA" id="ARBA00008240"/>
    </source>
</evidence>
<evidence type="ECO:0000256" key="4">
    <source>
        <dbReference type="ARBA" id="ARBA00022475"/>
    </source>
</evidence>
<dbReference type="Gene3D" id="1.20.1250.20">
    <property type="entry name" value="MFS general substrate transporter like domains"/>
    <property type="match status" value="2"/>
</dbReference>
<dbReference type="GO" id="GO:0005886">
    <property type="term" value="C:plasma membrane"/>
    <property type="evidence" value="ECO:0007669"/>
    <property type="project" value="UniProtKB-SubCell"/>
</dbReference>
<feature type="transmembrane region" description="Helical" evidence="11">
    <location>
        <begin position="36"/>
        <end position="55"/>
    </location>
</feature>
<comment type="function">
    <text evidence="9">May be a proton symporter involved in the uptake of osmolytes such as proline and glycine betaine.</text>
</comment>
<feature type="transmembrane region" description="Helical" evidence="11">
    <location>
        <begin position="378"/>
        <end position="400"/>
    </location>
</feature>
<comment type="caution">
    <text evidence="13">The sequence shown here is derived from an EMBL/GenBank/DDBJ whole genome shotgun (WGS) entry which is preliminary data.</text>
</comment>
<keyword evidence="4" id="KW-1003">Cell membrane</keyword>
<dbReference type="InterPro" id="IPR011701">
    <property type="entry name" value="MFS"/>
</dbReference>
<evidence type="ECO:0000256" key="3">
    <source>
        <dbReference type="ARBA" id="ARBA00022448"/>
    </source>
</evidence>
<protein>
    <recommendedName>
        <fullName evidence="10">Putative proline/betaine transporter</fullName>
    </recommendedName>
</protein>
<sequence>MTPPLTAPAPGSAPSVTQANPRRAAAAAWIGSALEYYDFFIYGTAAALVFGRVFFPDSNPLAGTLLALATFGVGYLARPIGALVLGHLGDTVGRKKVLVFTVLLMGISTVLVGFLPSYEQIGVAAPILLVVLRLAQGFSAGGEQAGANSMSMEHAPDHRRAFFTSFTLSGTQAGQIFATAVFIPVALLPEADLLSWGWRIPFWISAIVIVVAFLIRRTLDETPVFTAEVAGGAVAEVPVRVLFRDHWRGVLRVIAAALIASVSTIFTVYALSFAVNTVGLDRTTMLWVGVLANVAALGTIPLWAMLSDRVGRKPVFITGSLGCAALMFAYLYAISIANYPLIFIVGIGMFGFIYTATSAVWPAFYAEMFPAAVRLSGMAIGTQIGFAVAGFAPTIAIAAAGDGPNAWLIVAAITAVICLINVIAVATAKETFRVPMNELGLKPGATVRQSGSVKV</sequence>
<organism evidence="13 14">
    <name type="scientific">Cryobacterium melibiosiphilum</name>
    <dbReference type="NCBI Taxonomy" id="995039"/>
    <lineage>
        <taxon>Bacteria</taxon>
        <taxon>Bacillati</taxon>
        <taxon>Actinomycetota</taxon>
        <taxon>Actinomycetes</taxon>
        <taxon>Micrococcales</taxon>
        <taxon>Microbacteriaceae</taxon>
        <taxon>Cryobacterium</taxon>
    </lineage>
</organism>
<dbReference type="OrthoDB" id="8953821at2"/>
<evidence type="ECO:0000313" key="14">
    <source>
        <dbReference type="Proteomes" id="UP000272015"/>
    </source>
</evidence>
<evidence type="ECO:0000256" key="6">
    <source>
        <dbReference type="ARBA" id="ARBA00022847"/>
    </source>
</evidence>
<name>A0A3A5M9V0_9MICO</name>
<evidence type="ECO:0000256" key="7">
    <source>
        <dbReference type="ARBA" id="ARBA00022989"/>
    </source>
</evidence>
<comment type="subcellular location">
    <subcellularLocation>
        <location evidence="1">Cell membrane</location>
        <topology evidence="1">Multi-pass membrane protein</topology>
    </subcellularLocation>
</comment>
<keyword evidence="3" id="KW-0813">Transport</keyword>
<feature type="transmembrane region" description="Helical" evidence="11">
    <location>
        <begin position="250"/>
        <end position="272"/>
    </location>
</feature>
<feature type="transmembrane region" description="Helical" evidence="11">
    <location>
        <begin position="341"/>
        <end position="366"/>
    </location>
</feature>
<dbReference type="Proteomes" id="UP000272015">
    <property type="component" value="Unassembled WGS sequence"/>
</dbReference>
<keyword evidence="5 11" id="KW-0812">Transmembrane</keyword>
<comment type="similarity">
    <text evidence="2">Belongs to the major facilitator superfamily. Metabolite:H+ Symporter (MHS) family (TC 2.A.1.6) family.</text>
</comment>
<evidence type="ECO:0000256" key="1">
    <source>
        <dbReference type="ARBA" id="ARBA00004651"/>
    </source>
</evidence>
<feature type="transmembrane region" description="Helical" evidence="11">
    <location>
        <begin position="161"/>
        <end position="184"/>
    </location>
</feature>
<dbReference type="Pfam" id="PF07690">
    <property type="entry name" value="MFS_1"/>
    <property type="match status" value="1"/>
</dbReference>
<evidence type="ECO:0000256" key="11">
    <source>
        <dbReference type="SAM" id="Phobius"/>
    </source>
</evidence>
<feature type="transmembrane region" description="Helical" evidence="11">
    <location>
        <begin position="284"/>
        <end position="303"/>
    </location>
</feature>
<dbReference type="FunFam" id="1.20.1250.20:FF:000001">
    <property type="entry name" value="Dicarboxylate MFS transporter"/>
    <property type="match status" value="1"/>
</dbReference>
<feature type="transmembrane region" description="Helical" evidence="11">
    <location>
        <begin position="61"/>
        <end position="85"/>
    </location>
</feature>
<feature type="domain" description="Major facilitator superfamily (MFS) profile" evidence="12">
    <location>
        <begin position="24"/>
        <end position="429"/>
    </location>
</feature>
<dbReference type="PROSITE" id="PS50850">
    <property type="entry name" value="MFS"/>
    <property type="match status" value="1"/>
</dbReference>
<feature type="transmembrane region" description="Helical" evidence="11">
    <location>
        <begin position="97"/>
        <end position="115"/>
    </location>
</feature>
<dbReference type="InterPro" id="IPR020846">
    <property type="entry name" value="MFS_dom"/>
</dbReference>
<evidence type="ECO:0000259" key="12">
    <source>
        <dbReference type="PROSITE" id="PS50850"/>
    </source>
</evidence>
<dbReference type="Pfam" id="PF00083">
    <property type="entry name" value="Sugar_tr"/>
    <property type="match status" value="1"/>
</dbReference>
<evidence type="ECO:0000256" key="10">
    <source>
        <dbReference type="ARBA" id="ARBA00039918"/>
    </source>
</evidence>
<proteinExistence type="inferred from homology"/>
<feature type="transmembrane region" description="Helical" evidence="11">
    <location>
        <begin position="406"/>
        <end position="426"/>
    </location>
</feature>
<feature type="transmembrane region" description="Helical" evidence="11">
    <location>
        <begin position="315"/>
        <end position="335"/>
    </location>
</feature>
<keyword evidence="8 11" id="KW-0472">Membrane</keyword>
<dbReference type="PANTHER" id="PTHR43045:SF1">
    <property type="entry name" value="SHIKIMATE TRANSPORTER"/>
    <property type="match status" value="1"/>
</dbReference>
<keyword evidence="14" id="KW-1185">Reference proteome</keyword>
<gene>
    <name evidence="13" type="ORF">D6T64_19535</name>
</gene>
<dbReference type="SUPFAM" id="SSF103473">
    <property type="entry name" value="MFS general substrate transporter"/>
    <property type="match status" value="1"/>
</dbReference>
<evidence type="ECO:0000256" key="9">
    <source>
        <dbReference type="ARBA" id="ARBA00037295"/>
    </source>
</evidence>
<dbReference type="InterPro" id="IPR036259">
    <property type="entry name" value="MFS_trans_sf"/>
</dbReference>
<accession>A0A3A5M9V0</accession>